<dbReference type="Proteomes" id="UP000019426">
    <property type="component" value="Chromosome M2/40_rep2"/>
</dbReference>
<gene>
    <name evidence="1" type="ORF">CM240_3115</name>
</gene>
<dbReference type="HOGENOM" id="CLU_1923976_0_0_9"/>
<dbReference type="STRING" id="1216932.CM240_3115"/>
<dbReference type="eggNOG" id="ENOG5031TPQ">
    <property type="taxonomic scope" value="Bacteria"/>
</dbReference>
<evidence type="ECO:0000313" key="1">
    <source>
        <dbReference type="EMBL" id="CDM70232.1"/>
    </source>
</evidence>
<dbReference type="RefSeq" id="WP_173400246.1">
    <property type="nucleotide sequence ID" value="NZ_HG917869.1"/>
</dbReference>
<keyword evidence="2" id="KW-1185">Reference proteome</keyword>
<dbReference type="KEGG" id="clt:CM240_3115"/>
<reference evidence="1 2" key="1">
    <citation type="submission" date="2013-11" db="EMBL/GenBank/DDBJ databases">
        <title>Complete genome sequence of Clostridum sp. M2/40.</title>
        <authorList>
            <person name="Wibberg D."/>
            <person name="Puehler A."/>
            <person name="Schlueter A."/>
        </authorList>
    </citation>
    <scope>NUCLEOTIDE SEQUENCE [LARGE SCALE GENOMIC DNA]</scope>
    <source>
        <strain evidence="2">M2/40</strain>
    </source>
</reference>
<protein>
    <submittedName>
        <fullName evidence="1">Uncharacterized protein</fullName>
    </submittedName>
</protein>
<evidence type="ECO:0000313" key="2">
    <source>
        <dbReference type="Proteomes" id="UP000019426"/>
    </source>
</evidence>
<sequence>MSIESNEFDSEFCNVRYLRGDNVVLLTWKKFCSYEEYRKPTMFALELLKKYSNSNFVVDARNGFEDEEEDVEWGFKVLLPAMSNTDCKIIVFILNEVNEIEEEMDMWTKEFIKYFKVKKVETFNEAVDFIDESVHK</sequence>
<dbReference type="EMBL" id="HG917869">
    <property type="protein sequence ID" value="CDM70232.1"/>
    <property type="molecule type" value="Genomic_DNA"/>
</dbReference>
<dbReference type="PATRIC" id="fig|1216932.3.peg.3082"/>
<accession>W6S746</accession>
<organism evidence="1 2">
    <name type="scientific">Clostridium bornimense</name>
    <dbReference type="NCBI Taxonomy" id="1216932"/>
    <lineage>
        <taxon>Bacteria</taxon>
        <taxon>Bacillati</taxon>
        <taxon>Bacillota</taxon>
        <taxon>Clostridia</taxon>
        <taxon>Eubacteriales</taxon>
        <taxon>Clostridiaceae</taxon>
        <taxon>Clostridium</taxon>
    </lineage>
</organism>
<proteinExistence type="predicted"/>
<dbReference type="AlphaFoldDB" id="W6S746"/>
<name>W6S746_9CLOT</name>